<keyword evidence="9 10" id="KW-0998">Cell outer membrane</keyword>
<dbReference type="InterPro" id="IPR008969">
    <property type="entry name" value="CarboxyPept-like_regulatory"/>
</dbReference>
<evidence type="ECO:0000256" key="12">
    <source>
        <dbReference type="SAM" id="SignalP"/>
    </source>
</evidence>
<dbReference type="SUPFAM" id="SSF56935">
    <property type="entry name" value="Porins"/>
    <property type="match status" value="1"/>
</dbReference>
<dbReference type="InterPro" id="IPR023997">
    <property type="entry name" value="TonB-dep_OMP_SusC/RagA_CS"/>
</dbReference>
<evidence type="ECO:0000256" key="8">
    <source>
        <dbReference type="ARBA" id="ARBA00023170"/>
    </source>
</evidence>
<keyword evidence="6 11" id="KW-0798">TonB box</keyword>
<evidence type="ECO:0000256" key="3">
    <source>
        <dbReference type="ARBA" id="ARBA00022452"/>
    </source>
</evidence>
<evidence type="ECO:0000256" key="11">
    <source>
        <dbReference type="RuleBase" id="RU003357"/>
    </source>
</evidence>
<dbReference type="InterPro" id="IPR012910">
    <property type="entry name" value="Plug_dom"/>
</dbReference>
<dbReference type="Gene3D" id="2.170.130.10">
    <property type="entry name" value="TonB-dependent receptor, plug domain"/>
    <property type="match status" value="1"/>
</dbReference>
<protein>
    <submittedName>
        <fullName evidence="15">TonB-dependent receptor</fullName>
    </submittedName>
</protein>
<dbReference type="EMBL" id="JAGETZ010000011">
    <property type="protein sequence ID" value="MBO2011543.1"/>
    <property type="molecule type" value="Genomic_DNA"/>
</dbReference>
<feature type="domain" description="TonB-dependent receptor plug" evidence="14">
    <location>
        <begin position="117"/>
        <end position="240"/>
    </location>
</feature>
<dbReference type="SUPFAM" id="SSF49464">
    <property type="entry name" value="Carboxypeptidase regulatory domain-like"/>
    <property type="match status" value="1"/>
</dbReference>
<dbReference type="Gene3D" id="2.40.170.20">
    <property type="entry name" value="TonB-dependent receptor, beta-barrel domain"/>
    <property type="match status" value="1"/>
</dbReference>
<keyword evidence="16" id="KW-1185">Reference proteome</keyword>
<feature type="domain" description="TonB-dependent receptor-like beta-barrel" evidence="13">
    <location>
        <begin position="432"/>
        <end position="876"/>
    </location>
</feature>
<keyword evidence="4 10" id="KW-0812">Transmembrane</keyword>
<keyword evidence="3 10" id="KW-1134">Transmembrane beta strand</keyword>
<dbReference type="InterPro" id="IPR039426">
    <property type="entry name" value="TonB-dep_rcpt-like"/>
</dbReference>
<evidence type="ECO:0000259" key="13">
    <source>
        <dbReference type="Pfam" id="PF00593"/>
    </source>
</evidence>
<evidence type="ECO:0000256" key="10">
    <source>
        <dbReference type="PROSITE-ProRule" id="PRU01360"/>
    </source>
</evidence>
<evidence type="ECO:0000259" key="14">
    <source>
        <dbReference type="Pfam" id="PF07715"/>
    </source>
</evidence>
<feature type="signal peptide" evidence="12">
    <location>
        <begin position="1"/>
        <end position="21"/>
    </location>
</feature>
<dbReference type="Pfam" id="PF07715">
    <property type="entry name" value="Plug"/>
    <property type="match status" value="1"/>
</dbReference>
<keyword evidence="2 10" id="KW-0813">Transport</keyword>
<evidence type="ECO:0000256" key="2">
    <source>
        <dbReference type="ARBA" id="ARBA00022448"/>
    </source>
</evidence>
<dbReference type="InterPro" id="IPR036942">
    <property type="entry name" value="Beta-barrel_TonB_sf"/>
</dbReference>
<keyword evidence="5 12" id="KW-0732">Signal</keyword>
<evidence type="ECO:0000313" key="15">
    <source>
        <dbReference type="EMBL" id="MBO2011543.1"/>
    </source>
</evidence>
<keyword evidence="7 10" id="KW-0472">Membrane</keyword>
<dbReference type="PROSITE" id="PS52016">
    <property type="entry name" value="TONB_DEPENDENT_REC_3"/>
    <property type="match status" value="1"/>
</dbReference>
<evidence type="ECO:0000256" key="9">
    <source>
        <dbReference type="ARBA" id="ARBA00023237"/>
    </source>
</evidence>
<gene>
    <name evidence="15" type="ORF">J4E00_20930</name>
</gene>
<name>A0ABS3QKP0_9BACT</name>
<dbReference type="RefSeq" id="WP_208177229.1">
    <property type="nucleotide sequence ID" value="NZ_JAGETZ010000011.1"/>
</dbReference>
<evidence type="ECO:0000313" key="16">
    <source>
        <dbReference type="Proteomes" id="UP000664369"/>
    </source>
</evidence>
<evidence type="ECO:0000256" key="5">
    <source>
        <dbReference type="ARBA" id="ARBA00022729"/>
    </source>
</evidence>
<reference evidence="15 16" key="1">
    <citation type="submission" date="2021-03" db="EMBL/GenBank/DDBJ databases">
        <authorList>
            <person name="Kim M.K."/>
        </authorList>
    </citation>
    <scope>NUCLEOTIDE SEQUENCE [LARGE SCALE GENOMIC DNA]</scope>
    <source>
        <strain evidence="15 16">BT442</strain>
    </source>
</reference>
<organism evidence="15 16">
    <name type="scientific">Hymenobacter negativus</name>
    <dbReference type="NCBI Taxonomy" id="2795026"/>
    <lineage>
        <taxon>Bacteria</taxon>
        <taxon>Pseudomonadati</taxon>
        <taxon>Bacteroidota</taxon>
        <taxon>Cytophagia</taxon>
        <taxon>Cytophagales</taxon>
        <taxon>Hymenobacteraceae</taxon>
        <taxon>Hymenobacter</taxon>
    </lineage>
</organism>
<dbReference type="InterPro" id="IPR023996">
    <property type="entry name" value="TonB-dep_OMP_SusC/RagA"/>
</dbReference>
<comment type="caution">
    <text evidence="15">The sequence shown here is derived from an EMBL/GenBank/DDBJ whole genome shotgun (WGS) entry which is preliminary data.</text>
</comment>
<dbReference type="PANTHER" id="PTHR30069:SF29">
    <property type="entry name" value="HEMOGLOBIN AND HEMOGLOBIN-HAPTOGLOBIN-BINDING PROTEIN 1-RELATED"/>
    <property type="match status" value="1"/>
</dbReference>
<comment type="subcellular location">
    <subcellularLocation>
        <location evidence="1 10">Cell outer membrane</location>
        <topology evidence="1 10">Multi-pass membrane protein</topology>
    </subcellularLocation>
</comment>
<dbReference type="Pfam" id="PF00593">
    <property type="entry name" value="TonB_dep_Rec_b-barrel"/>
    <property type="match status" value="1"/>
</dbReference>
<dbReference type="PANTHER" id="PTHR30069">
    <property type="entry name" value="TONB-DEPENDENT OUTER MEMBRANE RECEPTOR"/>
    <property type="match status" value="1"/>
</dbReference>
<sequence>MKKTLLMSLVLIFSFLHGAMAQTRTVSGRVTDRATGDGLPGVTVLVKGTTNGVSTNSDGTFSLSVPESGGTLTFSSVGMTTQESEIGTNTQFNIALATDAKQLTEVVVTGYGGSQEVKDLTGSISQVKADKFQQQPVQSFDQALQGRAAGVQINSGGGTLADQTAIRIRGVNSISNSSQPLIVVDGVPISQRENNNVFNSGNGTRYNPLADINPNDIESVDVLKDASASAIYGSRAANGVLVITTKRGKAGQNHVNVNSYLGFQDAVRLPRLLNGDDFIAINNEKAFNARLGSSANNIGNVSIPAVGIADNIDVNNDGQPDRTDWLKEIFRRGTMQNYQVSMSGGTEKATYYASGDWADQKGIINNNRLRRGSFRLNTDVAPKTWLKAGLSASYSKALNNGVLTDGYLAGATVAGYNSPPNVPVYNPDGTYYLNPAGNLGNGGNNITYVANNYSNAVGVLKLQRNDNTSQRIITNGYLSILPLKGLSLTTRYGIDYTQNLEDQYSDPILSGLGRATTAGQGLLQLNDLRRNQYNWQNYANYDRTFGTNHNVGLLAGIEYQEFVENQVYTFAGDFADPKFKGSFDGLSTYQSTNGGTRFSQGFRSYYGSANYNFANRYYATFSARYDGSSVFGVDNRYGFFPGGSVGWRISEESFLKDLNSANRLTDLKLRASYGLVGNSNGIGSYASRTLIGGGQYADLNGFTNTQIGNPNLGWESSRKLDIGLDAGFFENRISLVVDYFNNRISNLVLTAPVLRTVGVPNTNSGISSNVGSMTNNGVEVTVNTVNVRTPGGFQWSTSANASWIKNEITALASPTDIISGVQRASIGRTLSVYNLAEWAGVNPANGNAMFYAADGSIKQYDAAYTTLSNTTQGRWLTMGGDVTTPIGADDFKYQKKGGIPTWFGGFDNTVSYKGIELGVFMQYSGGNLILNQTRQGLMTNSLNNNIEEIKDRWTTPGQETNVPKLVLRDAVSTQNSTRWLESGNYLRLRQLSLSYSLPKEFLNRFGMSSFRVYALAQNLYTFTKYTGTDPEVNTSRTFSGGGANTSNIAFGIDNRSVPQPRSYTFGVNIGI</sequence>
<dbReference type="Pfam" id="PF13715">
    <property type="entry name" value="CarbopepD_reg_2"/>
    <property type="match status" value="1"/>
</dbReference>
<feature type="chain" id="PRO_5046582369" evidence="12">
    <location>
        <begin position="22"/>
        <end position="1071"/>
    </location>
</feature>
<dbReference type="NCBIfam" id="TIGR04056">
    <property type="entry name" value="OMP_RagA_SusC"/>
    <property type="match status" value="1"/>
</dbReference>
<accession>A0ABS3QKP0</accession>
<evidence type="ECO:0000256" key="1">
    <source>
        <dbReference type="ARBA" id="ARBA00004571"/>
    </source>
</evidence>
<proteinExistence type="inferred from homology"/>
<dbReference type="NCBIfam" id="TIGR04057">
    <property type="entry name" value="SusC_RagA_signa"/>
    <property type="match status" value="1"/>
</dbReference>
<dbReference type="Proteomes" id="UP000664369">
    <property type="component" value="Unassembled WGS sequence"/>
</dbReference>
<keyword evidence="8 15" id="KW-0675">Receptor</keyword>
<evidence type="ECO:0000256" key="4">
    <source>
        <dbReference type="ARBA" id="ARBA00022692"/>
    </source>
</evidence>
<evidence type="ECO:0000256" key="7">
    <source>
        <dbReference type="ARBA" id="ARBA00023136"/>
    </source>
</evidence>
<evidence type="ECO:0000256" key="6">
    <source>
        <dbReference type="ARBA" id="ARBA00023077"/>
    </source>
</evidence>
<dbReference type="InterPro" id="IPR000531">
    <property type="entry name" value="Beta-barrel_TonB"/>
</dbReference>
<dbReference type="Gene3D" id="2.60.40.1120">
    <property type="entry name" value="Carboxypeptidase-like, regulatory domain"/>
    <property type="match status" value="1"/>
</dbReference>
<dbReference type="InterPro" id="IPR037066">
    <property type="entry name" value="Plug_dom_sf"/>
</dbReference>
<comment type="similarity">
    <text evidence="10 11">Belongs to the TonB-dependent receptor family.</text>
</comment>